<accession>A0A6A5KUX8</accession>
<reference evidence="1" key="1">
    <citation type="submission" date="2020-01" db="EMBL/GenBank/DDBJ databases">
        <authorList>
            <consortium name="DOE Joint Genome Institute"/>
            <person name="Haridas S."/>
            <person name="Albert R."/>
            <person name="Binder M."/>
            <person name="Bloem J."/>
            <person name="Labutti K."/>
            <person name="Salamov A."/>
            <person name="Andreopoulos B."/>
            <person name="Baker S.E."/>
            <person name="Barry K."/>
            <person name="Bills G."/>
            <person name="Bluhm B.H."/>
            <person name="Cannon C."/>
            <person name="Castanera R."/>
            <person name="Culley D.E."/>
            <person name="Daum C."/>
            <person name="Ezra D."/>
            <person name="Gonzalez J.B."/>
            <person name="Henrissat B."/>
            <person name="Kuo A."/>
            <person name="Liang C."/>
            <person name="Lipzen A."/>
            <person name="Lutzoni F."/>
            <person name="Magnuson J."/>
            <person name="Mondo S."/>
            <person name="Nolan M."/>
            <person name="Ohm R."/>
            <person name="Pangilinan J."/>
            <person name="Park H.-J."/>
            <person name="Ramirez L."/>
            <person name="Alfaro M."/>
            <person name="Sun H."/>
            <person name="Tritt A."/>
            <person name="Yoshinaga Y."/>
            <person name="Zwiers L.-H."/>
            <person name="Turgeon B.G."/>
            <person name="Goodwin S.B."/>
            <person name="Spatafora J.W."/>
            <person name="Crous P.W."/>
            <person name="Grigoriev I.V."/>
        </authorList>
    </citation>
    <scope>NUCLEOTIDE SEQUENCE</scope>
    <source>
        <strain evidence="1">P77</strain>
    </source>
</reference>
<dbReference type="PANTHER" id="PTHR37490:SF2">
    <property type="match status" value="1"/>
</dbReference>
<dbReference type="AlphaFoldDB" id="A0A6A5KUX8"/>
<proteinExistence type="predicted"/>
<name>A0A6A5KUX8_9PLEO</name>
<sequence length="295" mass="33381">MLGASATPRRIAAIAAAVFLLILLLFLSSASIRGIGALSSESITGHYPYVKPKLPPWNPPKPKQPDKHPQADGVIVKVELESEGSSWTDTLRPFWRTEVIKIHNGFANLHEGAGRVDRGRVADAYLRWIIENYKILPETIIFLPPGYKQRADHSRIQDAIRRLQVPFIQSSGFAILNCPSTETCNNLARPFRSPSHELRTLEVSMPKVWVRVFGNITMAEELATPPSTEFAVSRAQVQKRDVEEYLRAWTWLNRTIMDDDSAGFVLEYLWPIIFGRAPVFCPEFEKCECSLYDKC</sequence>
<dbReference type="InterPro" id="IPR021838">
    <property type="entry name" value="DUF3431"/>
</dbReference>
<dbReference type="PANTHER" id="PTHR37490">
    <property type="entry name" value="EXPRESSED PROTEIN"/>
    <property type="match status" value="1"/>
</dbReference>
<evidence type="ECO:0000313" key="1">
    <source>
        <dbReference type="EMBL" id="KAF1839149.1"/>
    </source>
</evidence>
<evidence type="ECO:0000313" key="2">
    <source>
        <dbReference type="Proteomes" id="UP000800040"/>
    </source>
</evidence>
<dbReference type="OrthoDB" id="426718at2759"/>
<dbReference type="Proteomes" id="UP000800040">
    <property type="component" value="Unassembled WGS sequence"/>
</dbReference>
<organism evidence="1 2">
    <name type="scientific">Decorospora gaudefroyi</name>
    <dbReference type="NCBI Taxonomy" id="184978"/>
    <lineage>
        <taxon>Eukaryota</taxon>
        <taxon>Fungi</taxon>
        <taxon>Dikarya</taxon>
        <taxon>Ascomycota</taxon>
        <taxon>Pezizomycotina</taxon>
        <taxon>Dothideomycetes</taxon>
        <taxon>Pleosporomycetidae</taxon>
        <taxon>Pleosporales</taxon>
        <taxon>Pleosporineae</taxon>
        <taxon>Pleosporaceae</taxon>
        <taxon>Decorospora</taxon>
    </lineage>
</organism>
<dbReference type="EMBL" id="ML975246">
    <property type="protein sequence ID" value="KAF1839149.1"/>
    <property type="molecule type" value="Genomic_DNA"/>
</dbReference>
<protein>
    <submittedName>
        <fullName evidence="1">Uncharacterized protein</fullName>
    </submittedName>
</protein>
<gene>
    <name evidence="1" type="ORF">BDW02DRAFT_514881</name>
</gene>
<dbReference type="Pfam" id="PF11913">
    <property type="entry name" value="DUF3431"/>
    <property type="match status" value="1"/>
</dbReference>
<keyword evidence="2" id="KW-1185">Reference proteome</keyword>